<accession>A0A7S3P379</accession>
<protein>
    <submittedName>
        <fullName evidence="2">Uncharacterized protein</fullName>
    </submittedName>
</protein>
<dbReference type="InterPro" id="IPR002110">
    <property type="entry name" value="Ankyrin_rpt"/>
</dbReference>
<sequence>MWFVTSQAERNRHLRIAAAQGNVDATLHWMRRGANPLAFSPKHGMTSLHIATVGLHVDIVQAILQRHPEACTCRDAGIGATALHICVEQQKDTLQMVDLFLRAEPRVVHVTRRDNGATALHVACGHGNTALVAKLLAAGSNVHASRLDGATPLWLASCHGHWRTVQILLEHSTVSEATGTRPTASCQVHRPNFQGKTPLYVAVAHTTRDHQKTASYLMQHICHTITTPVALLWQPTNAELNAWTPLHVACREGNTPAVRALLECLQQHHTTTTDRVNDSGGGDTEQQQQQLVNVRDAFGWTPLMLACCNGRVAIVRLLLRWGARLDITNVQGHTAIHLAVEFLDVLFVLLRYHEGLSILMAWSTC</sequence>
<gene>
    <name evidence="2" type="ORF">ACOF00016_LOCUS1730</name>
</gene>
<dbReference type="Pfam" id="PF13606">
    <property type="entry name" value="Ank_3"/>
    <property type="match status" value="1"/>
</dbReference>
<feature type="repeat" description="ANK" evidence="1">
    <location>
        <begin position="241"/>
        <end position="263"/>
    </location>
</feature>
<dbReference type="SMART" id="SM00248">
    <property type="entry name" value="ANK"/>
    <property type="match status" value="9"/>
</dbReference>
<name>A0A7S3P379_9STRA</name>
<dbReference type="PROSITE" id="PS50088">
    <property type="entry name" value="ANK_REPEAT"/>
    <property type="match status" value="3"/>
</dbReference>
<dbReference type="AlphaFoldDB" id="A0A7S3P379"/>
<dbReference type="SUPFAM" id="SSF48403">
    <property type="entry name" value="Ankyrin repeat"/>
    <property type="match status" value="1"/>
</dbReference>
<feature type="repeat" description="ANK" evidence="1">
    <location>
        <begin position="298"/>
        <end position="330"/>
    </location>
</feature>
<proteinExistence type="predicted"/>
<dbReference type="InterPro" id="IPR036770">
    <property type="entry name" value="Ankyrin_rpt-contain_sf"/>
</dbReference>
<evidence type="ECO:0000313" key="2">
    <source>
        <dbReference type="EMBL" id="CAE0403533.1"/>
    </source>
</evidence>
<dbReference type="EMBL" id="HBIM01001980">
    <property type="protein sequence ID" value="CAE0403533.1"/>
    <property type="molecule type" value="Transcribed_RNA"/>
</dbReference>
<reference evidence="2" key="1">
    <citation type="submission" date="2021-01" db="EMBL/GenBank/DDBJ databases">
        <authorList>
            <person name="Corre E."/>
            <person name="Pelletier E."/>
            <person name="Niang G."/>
            <person name="Scheremetjew M."/>
            <person name="Finn R."/>
            <person name="Kale V."/>
            <person name="Holt S."/>
            <person name="Cochrane G."/>
            <person name="Meng A."/>
            <person name="Brown T."/>
            <person name="Cohen L."/>
        </authorList>
    </citation>
    <scope>NUCLEOTIDE SEQUENCE</scope>
    <source>
        <strain evidence="2">CCMP127</strain>
    </source>
</reference>
<dbReference type="PANTHER" id="PTHR24121">
    <property type="entry name" value="NO MECHANORECEPTOR POTENTIAL C, ISOFORM D-RELATED"/>
    <property type="match status" value="1"/>
</dbReference>
<dbReference type="PANTHER" id="PTHR24121:SF23">
    <property type="entry name" value="NO MECHANORECEPTOR POTENTIAL C, ISOFORM H"/>
    <property type="match status" value="1"/>
</dbReference>
<dbReference type="Pfam" id="PF12796">
    <property type="entry name" value="Ank_2"/>
    <property type="match status" value="2"/>
</dbReference>
<dbReference type="Gene3D" id="1.25.40.20">
    <property type="entry name" value="Ankyrin repeat-containing domain"/>
    <property type="match status" value="2"/>
</dbReference>
<organism evidence="2">
    <name type="scientific">Amphora coffeiformis</name>
    <dbReference type="NCBI Taxonomy" id="265554"/>
    <lineage>
        <taxon>Eukaryota</taxon>
        <taxon>Sar</taxon>
        <taxon>Stramenopiles</taxon>
        <taxon>Ochrophyta</taxon>
        <taxon>Bacillariophyta</taxon>
        <taxon>Bacillariophyceae</taxon>
        <taxon>Bacillariophycidae</taxon>
        <taxon>Thalassiophysales</taxon>
        <taxon>Catenulaceae</taxon>
        <taxon>Amphora</taxon>
    </lineage>
</organism>
<evidence type="ECO:0000256" key="1">
    <source>
        <dbReference type="PROSITE-ProRule" id="PRU00023"/>
    </source>
</evidence>
<feature type="repeat" description="ANK" evidence="1">
    <location>
        <begin position="115"/>
        <end position="147"/>
    </location>
</feature>
<dbReference type="PROSITE" id="PS50297">
    <property type="entry name" value="ANK_REP_REGION"/>
    <property type="match status" value="3"/>
</dbReference>
<keyword evidence="1" id="KW-0040">ANK repeat</keyword>